<accession>A0A5R9KIM0</accession>
<evidence type="ECO:0000313" key="2">
    <source>
        <dbReference type="Proteomes" id="UP000309788"/>
    </source>
</evidence>
<protein>
    <submittedName>
        <fullName evidence="1">Uncharacterized protein</fullName>
    </submittedName>
</protein>
<organism evidence="1 2">
    <name type="scientific">Dyadobacter sediminis</name>
    <dbReference type="NCBI Taxonomy" id="1493691"/>
    <lineage>
        <taxon>Bacteria</taxon>
        <taxon>Pseudomonadati</taxon>
        <taxon>Bacteroidota</taxon>
        <taxon>Cytophagia</taxon>
        <taxon>Cytophagales</taxon>
        <taxon>Spirosomataceae</taxon>
        <taxon>Dyadobacter</taxon>
    </lineage>
</organism>
<dbReference type="AlphaFoldDB" id="A0A5R9KIM0"/>
<dbReference type="EMBL" id="VCEI01000011">
    <property type="protein sequence ID" value="TLU96073.1"/>
    <property type="molecule type" value="Genomic_DNA"/>
</dbReference>
<reference evidence="1 2" key="1">
    <citation type="submission" date="2019-05" db="EMBL/GenBank/DDBJ databases">
        <authorList>
            <person name="Qu J.-H."/>
        </authorList>
    </citation>
    <scope>NUCLEOTIDE SEQUENCE [LARGE SCALE GENOMIC DNA]</scope>
    <source>
        <strain evidence="1 2">Z12</strain>
    </source>
</reference>
<dbReference type="OrthoDB" id="952961at2"/>
<evidence type="ECO:0000313" key="1">
    <source>
        <dbReference type="EMBL" id="TLU96073.1"/>
    </source>
</evidence>
<sequence>MRDFANFDKQESYFQPNQTHLDVHVKLRETAPELAASHKWTYKLKIFCSVPVLLFRPENNNCNTLIHLNHVLLTKLNATCWLKAEKLTFMLFISDASVKRGVVCVKAIQLSIEDSKLVRKACRSQQGLSYHQVENLVDIIYQLNITDIWPSDGDAE</sequence>
<name>A0A5R9KIM0_9BACT</name>
<dbReference type="Proteomes" id="UP000309788">
    <property type="component" value="Unassembled WGS sequence"/>
</dbReference>
<keyword evidence="2" id="KW-1185">Reference proteome</keyword>
<proteinExistence type="predicted"/>
<comment type="caution">
    <text evidence="1">The sequence shown here is derived from an EMBL/GenBank/DDBJ whole genome shotgun (WGS) entry which is preliminary data.</text>
</comment>
<dbReference type="RefSeq" id="WP_138279768.1">
    <property type="nucleotide sequence ID" value="NZ_BMGE01000001.1"/>
</dbReference>
<gene>
    <name evidence="1" type="ORF">FEM55_02690</name>
</gene>